<evidence type="ECO:0000313" key="2">
    <source>
        <dbReference type="Proteomes" id="UP000002668"/>
    </source>
</evidence>
<sequence>MITNVEFSGLHQALLDAQTALSDGSSHEIGQPLLAPWTRRASANELPSFVRVY</sequence>
<dbReference type="EMBL" id="FP929072">
    <property type="protein sequence ID" value="CBX91327.1"/>
    <property type="molecule type" value="Genomic_DNA"/>
</dbReference>
<name>E4ZJP2_LEPMJ</name>
<accession>E4ZJP2</accession>
<dbReference type="AlphaFoldDB" id="E4ZJP2"/>
<dbReference type="Proteomes" id="UP000002668">
    <property type="component" value="Genome"/>
</dbReference>
<gene>
    <name evidence="1" type="ORF">LEMA_uP068350.1</name>
</gene>
<dbReference type="HOGENOM" id="CLU_3069120_0_0_1"/>
<dbReference type="InParanoid" id="E4ZJP2"/>
<proteinExistence type="predicted"/>
<reference evidence="2" key="1">
    <citation type="journal article" date="2011" name="Nat. Commun.">
        <title>Effector diversification within compartments of the Leptosphaeria maculans genome affected by Repeat-Induced Point mutations.</title>
        <authorList>
            <person name="Rouxel T."/>
            <person name="Grandaubert J."/>
            <person name="Hane J.K."/>
            <person name="Hoede C."/>
            <person name="van de Wouw A.P."/>
            <person name="Couloux A."/>
            <person name="Dominguez V."/>
            <person name="Anthouard V."/>
            <person name="Bally P."/>
            <person name="Bourras S."/>
            <person name="Cozijnsen A.J."/>
            <person name="Ciuffetti L.M."/>
            <person name="Degrave A."/>
            <person name="Dilmaghani A."/>
            <person name="Duret L."/>
            <person name="Fudal I."/>
            <person name="Goodwin S.B."/>
            <person name="Gout L."/>
            <person name="Glaser N."/>
            <person name="Linglin J."/>
            <person name="Kema G.H.J."/>
            <person name="Lapalu N."/>
            <person name="Lawrence C.B."/>
            <person name="May K."/>
            <person name="Meyer M."/>
            <person name="Ollivier B."/>
            <person name="Poulain J."/>
            <person name="Schoch C.L."/>
            <person name="Simon A."/>
            <person name="Spatafora J.W."/>
            <person name="Stachowiak A."/>
            <person name="Turgeon B.G."/>
            <person name="Tyler B.M."/>
            <person name="Vincent D."/>
            <person name="Weissenbach J."/>
            <person name="Amselem J."/>
            <person name="Quesneville H."/>
            <person name="Oliver R.P."/>
            <person name="Wincker P."/>
            <person name="Balesdent M.-H."/>
            <person name="Howlett B.J."/>
        </authorList>
    </citation>
    <scope>NUCLEOTIDE SEQUENCE [LARGE SCALE GENOMIC DNA]</scope>
    <source>
        <strain evidence="2">JN3 / isolate v23.1.3 / race Av1-4-5-6-7-8</strain>
    </source>
</reference>
<protein>
    <submittedName>
        <fullName evidence="1">Predicted protein</fullName>
    </submittedName>
</protein>
<keyword evidence="2" id="KW-1185">Reference proteome</keyword>
<organism evidence="2">
    <name type="scientific">Leptosphaeria maculans (strain JN3 / isolate v23.1.3 / race Av1-4-5-6-7-8)</name>
    <name type="common">Blackleg fungus</name>
    <name type="synonym">Phoma lingam</name>
    <dbReference type="NCBI Taxonomy" id="985895"/>
    <lineage>
        <taxon>Eukaryota</taxon>
        <taxon>Fungi</taxon>
        <taxon>Dikarya</taxon>
        <taxon>Ascomycota</taxon>
        <taxon>Pezizomycotina</taxon>
        <taxon>Dothideomycetes</taxon>
        <taxon>Pleosporomycetidae</taxon>
        <taxon>Pleosporales</taxon>
        <taxon>Pleosporineae</taxon>
        <taxon>Leptosphaeriaceae</taxon>
        <taxon>Plenodomus</taxon>
        <taxon>Plenodomus lingam/Leptosphaeria maculans species complex</taxon>
    </lineage>
</organism>
<dbReference type="VEuPathDB" id="FungiDB:LEMA_uP068350.1"/>
<evidence type="ECO:0000313" key="1">
    <source>
        <dbReference type="EMBL" id="CBX91327.1"/>
    </source>
</evidence>